<reference evidence="1" key="1">
    <citation type="submission" date="2014-11" db="EMBL/GenBank/DDBJ databases">
        <authorList>
            <person name="Otto D Thomas"/>
            <person name="Naeem Raeece"/>
        </authorList>
    </citation>
    <scope>NUCLEOTIDE SEQUENCE</scope>
</reference>
<evidence type="ECO:0000313" key="1">
    <source>
        <dbReference type="EMBL" id="CEM05613.1"/>
    </source>
</evidence>
<sequence>MEIQLPADLTGNFPLSITADTLVFPNRTSTWTGFPSLRICARQIVVRYGKKRNVPCSGSLVLGGPAPVPLAPGSAQISFVVQESLEGNLDIFSRGGDISACLPGSVSVIKYGARFEWAVCRQGSGRSP</sequence>
<dbReference type="VEuPathDB" id="CryptoDB:Cvel_14667"/>
<name>A0A0G4F1L0_9ALVE</name>
<dbReference type="AlphaFoldDB" id="A0A0G4F1L0"/>
<proteinExistence type="predicted"/>
<dbReference type="EMBL" id="CDMZ01000057">
    <property type="protein sequence ID" value="CEM05613.1"/>
    <property type="molecule type" value="Genomic_DNA"/>
</dbReference>
<gene>
    <name evidence="1" type="ORF">Cvel_14667</name>
</gene>
<accession>A0A0G4F1L0</accession>
<protein>
    <submittedName>
        <fullName evidence="1">Uncharacterized protein</fullName>
    </submittedName>
</protein>
<organism evidence="1">
    <name type="scientific">Chromera velia CCMP2878</name>
    <dbReference type="NCBI Taxonomy" id="1169474"/>
    <lineage>
        <taxon>Eukaryota</taxon>
        <taxon>Sar</taxon>
        <taxon>Alveolata</taxon>
        <taxon>Colpodellida</taxon>
        <taxon>Chromeraceae</taxon>
        <taxon>Chromera</taxon>
    </lineage>
</organism>